<proteinExistence type="predicted"/>
<evidence type="ECO:0000313" key="2">
    <source>
        <dbReference type="EMBL" id="KAI5343705.1"/>
    </source>
</evidence>
<sequence>MGLKRSRGRGEMGETEKTHELENEVREVELEMGFMFISSLNDNLNAEVALGIVTNVKEACTSEEDVFDS</sequence>
<dbReference type="EMBL" id="JAJFAZ020000002">
    <property type="protein sequence ID" value="KAI5343705.1"/>
    <property type="molecule type" value="Genomic_DNA"/>
</dbReference>
<name>A0AAD4ZF72_PRUDU</name>
<feature type="region of interest" description="Disordered" evidence="1">
    <location>
        <begin position="1"/>
        <end position="23"/>
    </location>
</feature>
<evidence type="ECO:0000313" key="3">
    <source>
        <dbReference type="Proteomes" id="UP001054821"/>
    </source>
</evidence>
<dbReference type="Proteomes" id="UP001054821">
    <property type="component" value="Chromosome 2"/>
</dbReference>
<dbReference type="AlphaFoldDB" id="A0AAD4ZF72"/>
<accession>A0AAD4ZF72</accession>
<keyword evidence="3" id="KW-1185">Reference proteome</keyword>
<comment type="caution">
    <text evidence="2">The sequence shown here is derived from an EMBL/GenBank/DDBJ whole genome shotgun (WGS) entry which is preliminary data.</text>
</comment>
<feature type="compositionally biased region" description="Basic and acidic residues" evidence="1">
    <location>
        <begin position="8"/>
        <end position="23"/>
    </location>
</feature>
<reference evidence="2 3" key="1">
    <citation type="journal article" date="2022" name="G3 (Bethesda)">
        <title>Whole-genome sequence and methylome profiling of the almond [Prunus dulcis (Mill.) D.A. Webb] cultivar 'Nonpareil'.</title>
        <authorList>
            <person name="D'Amico-Willman K.M."/>
            <person name="Ouma W.Z."/>
            <person name="Meulia T."/>
            <person name="Sideli G.M."/>
            <person name="Gradziel T.M."/>
            <person name="Fresnedo-Ramirez J."/>
        </authorList>
    </citation>
    <scope>NUCLEOTIDE SEQUENCE [LARGE SCALE GENOMIC DNA]</scope>
    <source>
        <strain evidence="2">Clone GOH B32 T37-40</strain>
    </source>
</reference>
<gene>
    <name evidence="2" type="ORF">L3X38_011581</name>
</gene>
<evidence type="ECO:0000256" key="1">
    <source>
        <dbReference type="SAM" id="MobiDB-lite"/>
    </source>
</evidence>
<protein>
    <submittedName>
        <fullName evidence="2">Uncharacterized protein</fullName>
    </submittedName>
</protein>
<organism evidence="2 3">
    <name type="scientific">Prunus dulcis</name>
    <name type="common">Almond</name>
    <name type="synonym">Amygdalus dulcis</name>
    <dbReference type="NCBI Taxonomy" id="3755"/>
    <lineage>
        <taxon>Eukaryota</taxon>
        <taxon>Viridiplantae</taxon>
        <taxon>Streptophyta</taxon>
        <taxon>Embryophyta</taxon>
        <taxon>Tracheophyta</taxon>
        <taxon>Spermatophyta</taxon>
        <taxon>Magnoliopsida</taxon>
        <taxon>eudicotyledons</taxon>
        <taxon>Gunneridae</taxon>
        <taxon>Pentapetalae</taxon>
        <taxon>rosids</taxon>
        <taxon>fabids</taxon>
        <taxon>Rosales</taxon>
        <taxon>Rosaceae</taxon>
        <taxon>Amygdaloideae</taxon>
        <taxon>Amygdaleae</taxon>
        <taxon>Prunus</taxon>
    </lineage>
</organism>